<dbReference type="InterPro" id="IPR028994">
    <property type="entry name" value="Integrin_alpha_N"/>
</dbReference>
<dbReference type="Gene3D" id="2.130.10.130">
    <property type="entry name" value="Integrin alpha, N-terminal"/>
    <property type="match status" value="2"/>
</dbReference>
<gene>
    <name evidence="5" type="ORF">GMBLW1_46160</name>
</gene>
<dbReference type="SUPFAM" id="SSF55486">
    <property type="entry name" value="Metalloproteases ('zincins'), catalytic domain"/>
    <property type="match status" value="1"/>
</dbReference>
<dbReference type="Pfam" id="PF22352">
    <property type="entry name" value="K319L-like_PKD"/>
    <property type="match status" value="1"/>
</dbReference>
<dbReference type="PANTHER" id="PTHR44103:SF1">
    <property type="entry name" value="PROPROTEIN CONVERTASE P"/>
    <property type="match status" value="1"/>
</dbReference>
<feature type="domain" description="Fibronectin type-III" evidence="4">
    <location>
        <begin position="664"/>
        <end position="757"/>
    </location>
</feature>
<dbReference type="SMART" id="SM00060">
    <property type="entry name" value="FN3"/>
    <property type="match status" value="4"/>
</dbReference>
<evidence type="ECO:0000259" key="3">
    <source>
        <dbReference type="PROSITE" id="PS50093"/>
    </source>
</evidence>
<name>A0A6C2YTB5_9BACT</name>
<dbReference type="SUPFAM" id="SSF69318">
    <property type="entry name" value="Integrin alpha N-terminal domain"/>
    <property type="match status" value="1"/>
</dbReference>
<evidence type="ECO:0000313" key="6">
    <source>
        <dbReference type="Proteomes" id="UP000464378"/>
    </source>
</evidence>
<dbReference type="SUPFAM" id="SSF89260">
    <property type="entry name" value="Collagen-binding domain"/>
    <property type="match status" value="1"/>
</dbReference>
<evidence type="ECO:0000313" key="5">
    <source>
        <dbReference type="EMBL" id="VIP04577.1"/>
    </source>
</evidence>
<dbReference type="InterPro" id="IPR003961">
    <property type="entry name" value="FN3_dom"/>
</dbReference>
<dbReference type="InterPro" id="IPR036116">
    <property type="entry name" value="FN3_sf"/>
</dbReference>
<dbReference type="KEGG" id="tim:GMBLW1_46160"/>
<dbReference type="Proteomes" id="UP000464378">
    <property type="component" value="Chromosome"/>
</dbReference>
<dbReference type="Gene3D" id="2.60.120.380">
    <property type="match status" value="1"/>
</dbReference>
<dbReference type="SMART" id="SM00089">
    <property type="entry name" value="PKD"/>
    <property type="match status" value="1"/>
</dbReference>
<dbReference type="InterPro" id="IPR035986">
    <property type="entry name" value="PKD_dom_sf"/>
</dbReference>
<feature type="domain" description="PKD" evidence="3">
    <location>
        <begin position="1068"/>
        <end position="1132"/>
    </location>
</feature>
<dbReference type="Gene3D" id="2.60.120.200">
    <property type="match status" value="2"/>
</dbReference>
<evidence type="ECO:0000259" key="4">
    <source>
        <dbReference type="PROSITE" id="PS50853"/>
    </source>
</evidence>
<organism evidence="5">
    <name type="scientific">Tuwongella immobilis</name>
    <dbReference type="NCBI Taxonomy" id="692036"/>
    <lineage>
        <taxon>Bacteria</taxon>
        <taxon>Pseudomonadati</taxon>
        <taxon>Planctomycetota</taxon>
        <taxon>Planctomycetia</taxon>
        <taxon>Gemmatales</taxon>
        <taxon>Gemmataceae</taxon>
        <taxon>Tuwongella</taxon>
    </lineage>
</organism>
<keyword evidence="1" id="KW-0732">Signal</keyword>
<feature type="region of interest" description="Disordered" evidence="2">
    <location>
        <begin position="1200"/>
        <end position="1252"/>
    </location>
</feature>
<dbReference type="PROSITE" id="PS50093">
    <property type="entry name" value="PKD"/>
    <property type="match status" value="1"/>
</dbReference>
<dbReference type="InterPro" id="IPR000601">
    <property type="entry name" value="PKD_dom"/>
</dbReference>
<dbReference type="CDD" id="cd00063">
    <property type="entry name" value="FN3"/>
    <property type="match status" value="2"/>
</dbReference>
<accession>A0A6C2YTB5</accession>
<dbReference type="Pfam" id="PF13517">
    <property type="entry name" value="FG-GAP_3"/>
    <property type="match status" value="1"/>
</dbReference>
<dbReference type="InterPro" id="IPR022409">
    <property type="entry name" value="PKD/Chitinase_dom"/>
</dbReference>
<sequence>MRNKHGFAAFIRRLFGFHTDRICASRSHSLRFQLLESRLTPYATLANGMPILNSLPTAPASIFMDFDGHTDEYLSFSVDADHATFNLEEQTHIHEAWRQLSQYYAMFHVNVTTIEPAANHPKAWALISPSINGGYSGVGAFPNNRPVSFNNQGDGIGRVSGIAHEVGHNFGIGHQATYDLLGNMTREYAFGLDPWHGPLMGVDFDGVVHKWIIGHPDNNPSLIDDPAPSLLLDDVAIIAGELDDYGGDGFRPDEHGNTLATATALTVSGTDRLGTGIIERLTDADLFSFQIASAGRYLIASTPEYPSGIELKHEILDSAGNLLASASDGRNAQRTTLQLAAGTYYLRISSIGNYGDLGSYNVRVTPGMADGWLATDVGVVGKSGTSAFDPATGTFSITGSGDDIWGRDDAFQFAYQALTGDGSITARVTSLTNTHPWAKVGLMMRSSLDESSAYVMAMMTPENGFAVHSRAQLGNNATSRHQNSALDAPIWIRLTRAGNTITALRSADGITWTQASQFQLALGETVLIGLAVTSHVNEEERAMIGTSDTPTMATATFNNVAFTGSINARPATNALAAPTGVAVTLPPAGSGLRIAWNAVASATGYTVERSLNGVDFVTIGTTEAGVTNFLDADLPGSHRYFYRVRANDATGVSTASAIVHRVNRPSSVTSFTVTSWRPDKLILNWRETTGETGYRIERSGDGGATFQVVGNVGANIPSYTDTGLMPGTNYQYRVIPTSDIGDGDLATGAGNTRLPAPTNLTLLTAPNVVLTWTAIPGASSYTIERSLDGVTFTTLSSDTTEPQYTDNTTTPLTGYTYRVYANGPGGEIGAMSRVMGATPGVLPAGWQNRDVGNVGGPGASGATNGTFTLVGSGNDIWDRADGFHFTYQTLTGDGSITARVSGLTDQTADSLDGWAKTGLMMRTSLDANSPYIMAMITGSNGVSVQSRSAVNNFATNNSTIAGINAPIWLRLVRAGNTVTAFRSTDGETWTQITQLNINLGQTIFIGMAGMPHNNLRYLTATFDHVTLSNRTPTISSVASATPNPVTMSTTTAVAVQANDDFGERNLIYSWSLVSGPAGAPEPSFSENASNAAKNATITFLQAGSYTFRVTITDLGGLQVTSDVVVNVQSRAQSLSISPSSPTLLIGAQQPFTVTGVDQFGQPVTVTWSATAGSITSDGLFTSPQTAQTVIVTAQGSGGSATASITVQTPPAPPTPPTVPPTPPVVPPTPPTVPPTPPVVPPTPPVTPPTPPVVPPTPPVVPPTPPVVPPTPPVVPPTPPTLPPTLPRPGPMLVGMPGFATGADRPLSSVFVYRANGEVAMTKEPFPGRTGGVRVALGDVNGDGVPDLIAGAGPGGTAQIVVFDGASQQEIARFDAFESAFIGGVYVATGDLDGDGLSEVVVTPDEGGGPVVAVYSGAALRQGIVTELTRFFGIQDPSFRGGARPAMGDVSGDGQADIVVSAGFLGGPRIQVWDANAVLMGRTGNSDTAMANFFAFEQTLRNGVFVAVGDVNGDGHADLILGGGPGGGPRVRIADGAQLLRAGDFGSLDLPPAQSLTISNFFAGDVTNRGGVRVGVADLDGDERADLVVGSGPAAGSKISTYRGSLLTTMEVPTAFDEFSPFGGFTGGVFVG</sequence>
<dbReference type="EMBL" id="LR593887">
    <property type="protein sequence ID" value="VTS06515.1"/>
    <property type="molecule type" value="Genomic_DNA"/>
</dbReference>
<evidence type="ECO:0000256" key="2">
    <source>
        <dbReference type="SAM" id="MobiDB-lite"/>
    </source>
</evidence>
<keyword evidence="6" id="KW-1185">Reference proteome</keyword>
<dbReference type="PRINTS" id="PR01217">
    <property type="entry name" value="PRICHEXTENSN"/>
</dbReference>
<dbReference type="Gene3D" id="2.60.40.10">
    <property type="entry name" value="Immunoglobulins"/>
    <property type="match status" value="4"/>
</dbReference>
<dbReference type="InterPro" id="IPR013517">
    <property type="entry name" value="FG-GAP"/>
</dbReference>
<dbReference type="InterPro" id="IPR013783">
    <property type="entry name" value="Ig-like_fold"/>
</dbReference>
<dbReference type="PROSITE" id="PS50853">
    <property type="entry name" value="FN3"/>
    <property type="match status" value="1"/>
</dbReference>
<protein>
    <submittedName>
        <fullName evidence="5">Uncharacterized protein</fullName>
    </submittedName>
</protein>
<dbReference type="EMBL" id="LR586016">
    <property type="protein sequence ID" value="VIP04577.1"/>
    <property type="molecule type" value="Genomic_DNA"/>
</dbReference>
<dbReference type="InParanoid" id="A0A6C2YTB5"/>
<dbReference type="SUPFAM" id="SSF49265">
    <property type="entry name" value="Fibronectin type III"/>
    <property type="match status" value="2"/>
</dbReference>
<dbReference type="Pfam" id="PF00041">
    <property type="entry name" value="fn3"/>
    <property type="match status" value="1"/>
</dbReference>
<dbReference type="SUPFAM" id="SSF49299">
    <property type="entry name" value="PKD domain"/>
    <property type="match status" value="1"/>
</dbReference>
<proteinExistence type="predicted"/>
<dbReference type="CDD" id="cd00146">
    <property type="entry name" value="PKD"/>
    <property type="match status" value="1"/>
</dbReference>
<evidence type="ECO:0000256" key="1">
    <source>
        <dbReference type="ARBA" id="ARBA00022729"/>
    </source>
</evidence>
<dbReference type="PANTHER" id="PTHR44103">
    <property type="entry name" value="PROPROTEIN CONVERTASE P"/>
    <property type="match status" value="1"/>
</dbReference>
<feature type="compositionally biased region" description="Pro residues" evidence="2">
    <location>
        <begin position="1209"/>
        <end position="1252"/>
    </location>
</feature>
<reference evidence="5" key="1">
    <citation type="submission" date="2019-04" db="EMBL/GenBank/DDBJ databases">
        <authorList>
            <consortium name="Science for Life Laboratories"/>
        </authorList>
    </citation>
    <scope>NUCLEOTIDE SEQUENCE</scope>
    <source>
        <strain evidence="5">MBLW1</strain>
    </source>
</reference>